<comment type="caution">
    <text evidence="1">The sequence shown here is derived from an EMBL/GenBank/DDBJ whole genome shotgun (WGS) entry which is preliminary data.</text>
</comment>
<keyword evidence="2" id="KW-1185">Reference proteome</keyword>
<dbReference type="AlphaFoldDB" id="A0A315W0H3"/>
<proteinExistence type="predicted"/>
<accession>A0A315W0H3</accession>
<name>A0A315W0H3_GAMAF</name>
<protein>
    <submittedName>
        <fullName evidence="1">Uncharacterized protein</fullName>
    </submittedName>
</protein>
<sequence length="204" mass="23320">MRPKRVCAEKEALHLISSDKDKDIFQKKFINKDKGIACGNLNVFLVMELLLPKTLSQENSCWNMLEDTSLALKEKTYLKTIQMKMQHFYFFTTSKDKPTVKMQKRLGIFINDDHIKPNSKIKITAASSCNEQMEKKSSLENLESEPDVKKIDDLVFNPKTKIADGCNGAKVIPGFFCNCPVAVKRVVKHVENFLGSEKLTMKHF</sequence>
<dbReference type="Proteomes" id="UP000250572">
    <property type="component" value="Unassembled WGS sequence"/>
</dbReference>
<dbReference type="Gene3D" id="3.30.200.20">
    <property type="entry name" value="Phosphorylase Kinase, domain 1"/>
    <property type="match status" value="1"/>
</dbReference>
<evidence type="ECO:0000313" key="2">
    <source>
        <dbReference type="Proteomes" id="UP000250572"/>
    </source>
</evidence>
<evidence type="ECO:0000313" key="1">
    <source>
        <dbReference type="EMBL" id="PWA29398.1"/>
    </source>
</evidence>
<gene>
    <name evidence="1" type="ORF">CCH79_00017639</name>
</gene>
<dbReference type="EMBL" id="NHOQ01000617">
    <property type="protein sequence ID" value="PWA29398.1"/>
    <property type="molecule type" value="Genomic_DNA"/>
</dbReference>
<reference evidence="1 2" key="1">
    <citation type="journal article" date="2018" name="G3 (Bethesda)">
        <title>A High-Quality Reference Genome for the Invasive Mosquitofish Gambusia affinis Using a Chicago Library.</title>
        <authorList>
            <person name="Hoffberg S.L."/>
            <person name="Troendle N.J."/>
            <person name="Glenn T.C."/>
            <person name="Mahmud O."/>
            <person name="Louha S."/>
            <person name="Chalopin D."/>
            <person name="Bennetzen J.L."/>
            <person name="Mauricio R."/>
        </authorList>
    </citation>
    <scope>NUCLEOTIDE SEQUENCE [LARGE SCALE GENOMIC DNA]</scope>
    <source>
        <strain evidence="1">NE01/NJP1002.9</strain>
        <tissue evidence="1">Muscle</tissue>
    </source>
</reference>
<organism evidence="1 2">
    <name type="scientific">Gambusia affinis</name>
    <name type="common">Western mosquitofish</name>
    <name type="synonym">Heterandria affinis</name>
    <dbReference type="NCBI Taxonomy" id="33528"/>
    <lineage>
        <taxon>Eukaryota</taxon>
        <taxon>Metazoa</taxon>
        <taxon>Chordata</taxon>
        <taxon>Craniata</taxon>
        <taxon>Vertebrata</taxon>
        <taxon>Euteleostomi</taxon>
        <taxon>Actinopterygii</taxon>
        <taxon>Neopterygii</taxon>
        <taxon>Teleostei</taxon>
        <taxon>Neoteleostei</taxon>
        <taxon>Acanthomorphata</taxon>
        <taxon>Ovalentaria</taxon>
        <taxon>Atherinomorphae</taxon>
        <taxon>Cyprinodontiformes</taxon>
        <taxon>Poeciliidae</taxon>
        <taxon>Poeciliinae</taxon>
        <taxon>Gambusia</taxon>
    </lineage>
</organism>